<protein>
    <submittedName>
        <fullName evidence="1">Uncharacterized protein</fullName>
    </submittedName>
</protein>
<comment type="caution">
    <text evidence="1">The sequence shown here is derived from an EMBL/GenBank/DDBJ whole genome shotgun (WGS) entry which is preliminary data.</text>
</comment>
<accession>A0A2S7YKV2</accession>
<sequence length="149" mass="16716">MSAVDAALVLANRVTKLGICGNVPALLVHERPSSVWHVTHHCPQGMAFPDLNAMMITDGTSNQEINHNALQKNDKKQREVVRKRGPSIERKTQRLGRRGKICVLLYQWPVTGIWRQTVCCPDAKALPDLNALLELHEGIPFELRARPKI</sequence>
<dbReference type="Proteomes" id="UP000237441">
    <property type="component" value="Unassembled WGS sequence"/>
</dbReference>
<dbReference type="AlphaFoldDB" id="A0A2S7YKV2"/>
<gene>
    <name evidence="1" type="ORF">BB8028_0007g00190</name>
</gene>
<reference evidence="1 2" key="1">
    <citation type="submission" date="2016-07" db="EMBL/GenBank/DDBJ databases">
        <title>Comparative genomics of the entomopathogenic fungus Beauveria bassiana.</title>
        <authorList>
            <person name="Valero Jimenez C.A."/>
            <person name="Zwaan B.J."/>
            <person name="Van Kan J.A."/>
            <person name="Takken W."/>
            <person name="Debets A.J."/>
            <person name="Schoustra S.E."/>
            <person name="Koenraadt C.J."/>
        </authorList>
    </citation>
    <scope>NUCLEOTIDE SEQUENCE [LARGE SCALE GENOMIC DNA]</scope>
    <source>
        <strain evidence="1 2">ARSEF 8028</strain>
    </source>
</reference>
<evidence type="ECO:0000313" key="2">
    <source>
        <dbReference type="Proteomes" id="UP000237441"/>
    </source>
</evidence>
<dbReference type="EMBL" id="JRHA01000007">
    <property type="protein sequence ID" value="PQK16815.1"/>
    <property type="molecule type" value="Genomic_DNA"/>
</dbReference>
<name>A0A2S7YKV2_BEABA</name>
<evidence type="ECO:0000313" key="1">
    <source>
        <dbReference type="EMBL" id="PQK16815.1"/>
    </source>
</evidence>
<proteinExistence type="predicted"/>
<organism evidence="1 2">
    <name type="scientific">Beauveria bassiana</name>
    <name type="common">White muscardine disease fungus</name>
    <name type="synonym">Tritirachium shiotae</name>
    <dbReference type="NCBI Taxonomy" id="176275"/>
    <lineage>
        <taxon>Eukaryota</taxon>
        <taxon>Fungi</taxon>
        <taxon>Dikarya</taxon>
        <taxon>Ascomycota</taxon>
        <taxon>Pezizomycotina</taxon>
        <taxon>Sordariomycetes</taxon>
        <taxon>Hypocreomycetidae</taxon>
        <taxon>Hypocreales</taxon>
        <taxon>Cordycipitaceae</taxon>
        <taxon>Beauveria</taxon>
    </lineage>
</organism>